<evidence type="ECO:0000313" key="1">
    <source>
        <dbReference type="EMBL" id="MDQ0154875.1"/>
    </source>
</evidence>
<gene>
    <name evidence="1" type="ORF">J2S07_001179</name>
</gene>
<dbReference type="RefSeq" id="WP_307149458.1">
    <property type="nucleotide sequence ID" value="NZ_JAUSTU010000004.1"/>
</dbReference>
<protein>
    <submittedName>
        <fullName evidence="1">Uncharacterized protein</fullName>
    </submittedName>
</protein>
<dbReference type="Proteomes" id="UP001231362">
    <property type="component" value="Unassembled WGS sequence"/>
</dbReference>
<name>A0ABT9V1Y5_9BACL</name>
<accession>A0ABT9V1Y5</accession>
<organism evidence="1 2">
    <name type="scientific">Anoxybacillus andreesenii</name>
    <dbReference type="NCBI Taxonomy" id="1325932"/>
    <lineage>
        <taxon>Bacteria</taxon>
        <taxon>Bacillati</taxon>
        <taxon>Bacillota</taxon>
        <taxon>Bacilli</taxon>
        <taxon>Bacillales</taxon>
        <taxon>Anoxybacillaceae</taxon>
        <taxon>Anoxybacillus</taxon>
    </lineage>
</organism>
<comment type="caution">
    <text evidence="1">The sequence shown here is derived from an EMBL/GenBank/DDBJ whole genome shotgun (WGS) entry which is preliminary data.</text>
</comment>
<evidence type="ECO:0000313" key="2">
    <source>
        <dbReference type="Proteomes" id="UP001231362"/>
    </source>
</evidence>
<dbReference type="EMBL" id="JAUSTU010000004">
    <property type="protein sequence ID" value="MDQ0154875.1"/>
    <property type="molecule type" value="Genomic_DNA"/>
</dbReference>
<reference evidence="1 2" key="1">
    <citation type="submission" date="2023-07" db="EMBL/GenBank/DDBJ databases">
        <title>Genomic Encyclopedia of Type Strains, Phase IV (KMG-IV): sequencing the most valuable type-strain genomes for metagenomic binning, comparative biology and taxonomic classification.</title>
        <authorList>
            <person name="Goeker M."/>
        </authorList>
    </citation>
    <scope>NUCLEOTIDE SEQUENCE [LARGE SCALE GENOMIC DNA]</scope>
    <source>
        <strain evidence="1 2">DSM 23948</strain>
    </source>
</reference>
<keyword evidence="2" id="KW-1185">Reference proteome</keyword>
<sequence>MNKEQIQDVFNRCGLGKLGEKLSYKLWIKGIGEEYDEQSLEDFLLSYDLRDDCGMLADEFQYHLQIFRVVVRNEDLRAALIYL</sequence>
<proteinExistence type="predicted"/>